<keyword evidence="12" id="KW-1185">Reference proteome</keyword>
<comment type="subunit">
    <text evidence="2">The complex is composed of two ATP-binding proteins (HrtA), two transmembrane proteins (HrtB) and a solute-binding protein.</text>
</comment>
<comment type="similarity">
    <text evidence="7">Belongs to the ABC transporter superfamily. HrtA family.</text>
</comment>
<dbReference type="PROSITE" id="PS50893">
    <property type="entry name" value="ABC_TRANSPORTER_2"/>
    <property type="match status" value="1"/>
</dbReference>
<organism evidence="11 12">
    <name type="scientific">Thorsellia kenyensis</name>
    <dbReference type="NCBI Taxonomy" id="1549888"/>
    <lineage>
        <taxon>Bacteria</taxon>
        <taxon>Pseudomonadati</taxon>
        <taxon>Pseudomonadota</taxon>
        <taxon>Gammaproteobacteria</taxon>
        <taxon>Enterobacterales</taxon>
        <taxon>Thorselliaceae</taxon>
        <taxon>Thorsellia</taxon>
    </lineage>
</organism>
<comment type="function">
    <text evidence="9">Part of the ABC transporter complex hrt involved in hemin import. Responsible for energy coupling to the transport system.</text>
</comment>
<keyword evidence="3" id="KW-1003">Cell membrane</keyword>
<comment type="subcellular location">
    <subcellularLocation>
        <location evidence="1">Cell membrane</location>
    </subcellularLocation>
</comment>
<evidence type="ECO:0000259" key="10">
    <source>
        <dbReference type="PROSITE" id="PS50893"/>
    </source>
</evidence>
<evidence type="ECO:0000256" key="3">
    <source>
        <dbReference type="ARBA" id="ARBA00022475"/>
    </source>
</evidence>
<evidence type="ECO:0000256" key="6">
    <source>
        <dbReference type="ARBA" id="ARBA00023136"/>
    </source>
</evidence>
<keyword evidence="6" id="KW-0472">Membrane</keyword>
<evidence type="ECO:0000256" key="4">
    <source>
        <dbReference type="ARBA" id="ARBA00022741"/>
    </source>
</evidence>
<dbReference type="PANTHER" id="PTHR24220">
    <property type="entry name" value="IMPORT ATP-BINDING PROTEIN"/>
    <property type="match status" value="1"/>
</dbReference>
<dbReference type="InterPro" id="IPR015854">
    <property type="entry name" value="ABC_transpr_LolD-like"/>
</dbReference>
<dbReference type="Proteomes" id="UP001589758">
    <property type="component" value="Unassembled WGS sequence"/>
</dbReference>
<dbReference type="RefSeq" id="WP_385876959.1">
    <property type="nucleotide sequence ID" value="NZ_JBHLXE010000077.1"/>
</dbReference>
<dbReference type="InterPro" id="IPR027417">
    <property type="entry name" value="P-loop_NTPase"/>
</dbReference>
<reference evidence="11 12" key="1">
    <citation type="submission" date="2024-09" db="EMBL/GenBank/DDBJ databases">
        <authorList>
            <person name="Sun Q."/>
            <person name="Mori K."/>
        </authorList>
    </citation>
    <scope>NUCLEOTIDE SEQUENCE [LARGE SCALE GENOMIC DNA]</scope>
    <source>
        <strain evidence="11 12">CCM 8545</strain>
    </source>
</reference>
<evidence type="ECO:0000256" key="9">
    <source>
        <dbReference type="ARBA" id="ARBA00024721"/>
    </source>
</evidence>
<dbReference type="InterPro" id="IPR003439">
    <property type="entry name" value="ABC_transporter-like_ATP-bd"/>
</dbReference>
<evidence type="ECO:0000313" key="12">
    <source>
        <dbReference type="Proteomes" id="UP001589758"/>
    </source>
</evidence>
<dbReference type="EMBL" id="JBHLXE010000077">
    <property type="protein sequence ID" value="MFC0179850.1"/>
    <property type="molecule type" value="Genomic_DNA"/>
</dbReference>
<dbReference type="SMART" id="SM00382">
    <property type="entry name" value="AAA"/>
    <property type="match status" value="1"/>
</dbReference>
<dbReference type="InterPro" id="IPR003593">
    <property type="entry name" value="AAA+_ATPase"/>
</dbReference>
<protein>
    <recommendedName>
        <fullName evidence="8">Putative hemin import ATP-binding protein HrtA</fullName>
    </recommendedName>
</protein>
<feature type="domain" description="ABC transporter" evidence="10">
    <location>
        <begin position="12"/>
        <end position="243"/>
    </location>
</feature>
<proteinExistence type="inferred from homology"/>
<sequence length="245" mass="27243">MTLGVSPHILSVKDLKVTRAAGDIPFTVSLPHLSLNRNEIVSLTGVSGSGKSTLLEVLGLISKPSQLKMFELCLPLKNKRLVDLTESIIDFKEFVLAPIRANALGFILQTGGLLPFLSVRDNIQLVRKQKGLTLWADFVNQLVSELKLMALLNKFPHELSIGERQRVAFIRSVAHEPALVLADEPTAALDPYTADMLFDLLKSIAQELNLSVLLVSHDWQLLKKHQIRGLRARINDSNESEFVHE</sequence>
<evidence type="ECO:0000256" key="8">
    <source>
        <dbReference type="ARBA" id="ARBA00024432"/>
    </source>
</evidence>
<dbReference type="PANTHER" id="PTHR24220:SF666">
    <property type="entry name" value="HEMIN IMPORT ATP-BINDING PROTEIN HRTA-RELATED"/>
    <property type="match status" value="1"/>
</dbReference>
<dbReference type="SUPFAM" id="SSF52540">
    <property type="entry name" value="P-loop containing nucleoside triphosphate hydrolases"/>
    <property type="match status" value="1"/>
</dbReference>
<comment type="caution">
    <text evidence="11">The sequence shown here is derived from an EMBL/GenBank/DDBJ whole genome shotgun (WGS) entry which is preliminary data.</text>
</comment>
<dbReference type="Gene3D" id="3.40.50.300">
    <property type="entry name" value="P-loop containing nucleotide triphosphate hydrolases"/>
    <property type="match status" value="1"/>
</dbReference>
<evidence type="ECO:0000256" key="2">
    <source>
        <dbReference type="ARBA" id="ARBA00011131"/>
    </source>
</evidence>
<accession>A0ABV6CA77</accession>
<evidence type="ECO:0000256" key="7">
    <source>
        <dbReference type="ARBA" id="ARBA00024359"/>
    </source>
</evidence>
<evidence type="ECO:0000256" key="1">
    <source>
        <dbReference type="ARBA" id="ARBA00004236"/>
    </source>
</evidence>
<dbReference type="GO" id="GO:0005524">
    <property type="term" value="F:ATP binding"/>
    <property type="evidence" value="ECO:0007669"/>
    <property type="project" value="UniProtKB-KW"/>
</dbReference>
<evidence type="ECO:0000313" key="11">
    <source>
        <dbReference type="EMBL" id="MFC0179850.1"/>
    </source>
</evidence>
<gene>
    <name evidence="11" type="ORF">ACFFIT_07080</name>
</gene>
<dbReference type="Pfam" id="PF00005">
    <property type="entry name" value="ABC_tran"/>
    <property type="match status" value="1"/>
</dbReference>
<evidence type="ECO:0000256" key="5">
    <source>
        <dbReference type="ARBA" id="ARBA00022840"/>
    </source>
</evidence>
<name>A0ABV6CA77_9GAMM</name>
<keyword evidence="5 11" id="KW-0067">ATP-binding</keyword>
<keyword evidence="4" id="KW-0547">Nucleotide-binding</keyword>